<organism evidence="1">
    <name type="scientific">Rhizophagus irregularis (strain DAOM 181602 / DAOM 197198 / MUCL 43194)</name>
    <name type="common">Arbuscular mycorrhizal fungus</name>
    <name type="synonym">Glomus intraradices</name>
    <dbReference type="NCBI Taxonomy" id="747089"/>
    <lineage>
        <taxon>Eukaryota</taxon>
        <taxon>Fungi</taxon>
        <taxon>Fungi incertae sedis</taxon>
        <taxon>Mucoromycota</taxon>
        <taxon>Glomeromycotina</taxon>
        <taxon>Glomeromycetes</taxon>
        <taxon>Glomerales</taxon>
        <taxon>Glomeraceae</taxon>
        <taxon>Rhizophagus</taxon>
    </lineage>
</organism>
<accession>U9U0T4</accession>
<name>U9U0T4_RHIID</name>
<reference evidence="1" key="1">
    <citation type="submission" date="2013-07" db="EMBL/GenBank/DDBJ databases">
        <title>The genome of an arbuscular mycorrhizal fungus provides insights into the evolution of the oldest plant symbiosis.</title>
        <authorList>
            <consortium name="DOE Joint Genome Institute"/>
            <person name="Tisserant E."/>
            <person name="Malbreil M."/>
            <person name="Kuo A."/>
            <person name="Kohler A."/>
            <person name="Symeonidi A."/>
            <person name="Balestrini R."/>
            <person name="Charron P."/>
            <person name="Duensing N."/>
            <person name="Frei-dit-Frey N."/>
            <person name="Gianinazzi-Pearson V."/>
            <person name="Gilbert B."/>
            <person name="Handa Y."/>
            <person name="Hijri M."/>
            <person name="Kaul R."/>
            <person name="Kawaguchi M."/>
            <person name="Krajinski F."/>
            <person name="Lammers P."/>
            <person name="Lapierre D."/>
            <person name="Masclaux F.G."/>
            <person name="Murat C."/>
            <person name="Morin E."/>
            <person name="Ndikumana S."/>
            <person name="Pagni M."/>
            <person name="Petitpierre D."/>
            <person name="Requena N."/>
            <person name="Rosikiewicz P."/>
            <person name="Riley R."/>
            <person name="Saito K."/>
            <person name="San Clemente H."/>
            <person name="Shapiro H."/>
            <person name="van Tuinen D."/>
            <person name="Becard G."/>
            <person name="Bonfante P."/>
            <person name="Paszkowski U."/>
            <person name="Shachar-Hill Y."/>
            <person name="Young J.P."/>
            <person name="Sanders I.R."/>
            <person name="Henrissat B."/>
            <person name="Rensing S.A."/>
            <person name="Grigoriev I.V."/>
            <person name="Corradi N."/>
            <person name="Roux C."/>
            <person name="Martin F."/>
        </authorList>
    </citation>
    <scope>NUCLEOTIDE SEQUENCE</scope>
    <source>
        <strain evidence="1">DAOM 197198</strain>
    </source>
</reference>
<dbReference type="EMBL" id="KI288303">
    <property type="protein sequence ID" value="ESA09236.1"/>
    <property type="molecule type" value="Genomic_DNA"/>
</dbReference>
<protein>
    <submittedName>
        <fullName evidence="1">Uncharacterized protein</fullName>
    </submittedName>
</protein>
<sequence>MVEICYCQMRFGKRPANSTSLNNEIYMECKPFSNVEHDVNLIYEIIDGKRSEITNDTPECYVRILIL</sequence>
<dbReference type="AlphaFoldDB" id="U9U0T4"/>
<dbReference type="HOGENOM" id="CLU_2813683_0_0_1"/>
<gene>
    <name evidence="1" type="ORF">GLOINDRAFT_30761</name>
</gene>
<proteinExistence type="predicted"/>
<evidence type="ECO:0000313" key="1">
    <source>
        <dbReference type="EMBL" id="ESA09236.1"/>
    </source>
</evidence>